<sequence>MPKRGSHIWELVPRVPHQTSRLLSQPASSTHSPLDYNSGNMYFLSLTPEARGTAVDFLGYLVSDAAALGKIPTGPSLSKTSLVGQHMSKTGVLLLGPVSLRHGPSRSWRIPLRKFVTCWSNVLSWVDPNVKRPPVEIKRLGANSLARGGLSWVKALSDDLAP</sequence>
<name>A0AAD5NH84_ACENE</name>
<reference evidence="1" key="1">
    <citation type="journal article" date="2022" name="Plant J.">
        <title>Strategies of tolerance reflected in two North American maple genomes.</title>
        <authorList>
            <person name="McEvoy S.L."/>
            <person name="Sezen U.U."/>
            <person name="Trouern-Trend A."/>
            <person name="McMahon S.M."/>
            <person name="Schaberg P.G."/>
            <person name="Yang J."/>
            <person name="Wegrzyn J.L."/>
            <person name="Swenson N.G."/>
        </authorList>
    </citation>
    <scope>NUCLEOTIDE SEQUENCE</scope>
    <source>
        <strain evidence="1">91603</strain>
    </source>
</reference>
<gene>
    <name evidence="1" type="ORF">LWI28_013505</name>
</gene>
<dbReference type="AlphaFoldDB" id="A0AAD5NH84"/>
<dbReference type="Proteomes" id="UP001064489">
    <property type="component" value="Chromosome 12"/>
</dbReference>
<organism evidence="1 2">
    <name type="scientific">Acer negundo</name>
    <name type="common">Box elder</name>
    <dbReference type="NCBI Taxonomy" id="4023"/>
    <lineage>
        <taxon>Eukaryota</taxon>
        <taxon>Viridiplantae</taxon>
        <taxon>Streptophyta</taxon>
        <taxon>Embryophyta</taxon>
        <taxon>Tracheophyta</taxon>
        <taxon>Spermatophyta</taxon>
        <taxon>Magnoliopsida</taxon>
        <taxon>eudicotyledons</taxon>
        <taxon>Gunneridae</taxon>
        <taxon>Pentapetalae</taxon>
        <taxon>rosids</taxon>
        <taxon>malvids</taxon>
        <taxon>Sapindales</taxon>
        <taxon>Sapindaceae</taxon>
        <taxon>Hippocastanoideae</taxon>
        <taxon>Acereae</taxon>
        <taxon>Acer</taxon>
    </lineage>
</organism>
<protein>
    <submittedName>
        <fullName evidence="1">Uncharacterized protein</fullName>
    </submittedName>
</protein>
<keyword evidence="2" id="KW-1185">Reference proteome</keyword>
<dbReference type="EMBL" id="JAJSOW010000107">
    <property type="protein sequence ID" value="KAI9156872.1"/>
    <property type="molecule type" value="Genomic_DNA"/>
</dbReference>
<evidence type="ECO:0000313" key="2">
    <source>
        <dbReference type="Proteomes" id="UP001064489"/>
    </source>
</evidence>
<evidence type="ECO:0000313" key="1">
    <source>
        <dbReference type="EMBL" id="KAI9156872.1"/>
    </source>
</evidence>
<accession>A0AAD5NH84</accession>
<comment type="caution">
    <text evidence="1">The sequence shown here is derived from an EMBL/GenBank/DDBJ whole genome shotgun (WGS) entry which is preliminary data.</text>
</comment>
<reference evidence="1" key="2">
    <citation type="submission" date="2023-02" db="EMBL/GenBank/DDBJ databases">
        <authorList>
            <person name="Swenson N.G."/>
            <person name="Wegrzyn J.L."/>
            <person name="Mcevoy S.L."/>
        </authorList>
    </citation>
    <scope>NUCLEOTIDE SEQUENCE</scope>
    <source>
        <strain evidence="1">91603</strain>
        <tissue evidence="1">Leaf</tissue>
    </source>
</reference>
<proteinExistence type="predicted"/>